<organism evidence="6 7">
    <name type="scientific">Coccomyxa subellipsoidea</name>
    <dbReference type="NCBI Taxonomy" id="248742"/>
    <lineage>
        <taxon>Eukaryota</taxon>
        <taxon>Viridiplantae</taxon>
        <taxon>Chlorophyta</taxon>
        <taxon>core chlorophytes</taxon>
        <taxon>Trebouxiophyceae</taxon>
        <taxon>Trebouxiophyceae incertae sedis</taxon>
        <taxon>Coccomyxaceae</taxon>
        <taxon>Coccomyxa</taxon>
    </lineage>
</organism>
<dbReference type="Pfam" id="PF02037">
    <property type="entry name" value="SAP"/>
    <property type="match status" value="2"/>
</dbReference>
<evidence type="ECO:0000256" key="2">
    <source>
        <dbReference type="ARBA" id="ARBA00046328"/>
    </source>
</evidence>
<feature type="compositionally biased region" description="Acidic residues" evidence="4">
    <location>
        <begin position="387"/>
        <end position="396"/>
    </location>
</feature>
<evidence type="ECO:0000313" key="7">
    <source>
        <dbReference type="Proteomes" id="UP001491310"/>
    </source>
</evidence>
<sequence>MAASGLQLHPAPVGRSRNQRTPLAARFHLTVHSKPPSNQGQGRQQIQCKFRKDEHQDGGLSTVFPQAHVLTKTAIRKYPKAKLEEELRIRDLDTTGNKQELVERLHAALTVFLGEEQAAPEISSPSDAKDQTSVPHLVGSAAATFGSEADIFSVSLEADNSLAALLDLTKRELQQALVERGLPKTGNKSDLAQRLFAALEDERSVLLTEQMEASAELQRQYQEAAATSGFRRPGLMESSADEDEEFSTWAAQVEGEAGAYELQREEPEEVLNMEGQANTEMALQDRDWRMMESRPSEMMEMFEHQGTAAAELASEDYALHQRAERSNSLAQDEETSVQDSQDSDDDMNPSVTGSRTGRQQQLSPFGEDPDRFDTDNELEDGFSFVSEDADGFDSDAEERLAQLDSSRIQALERQPENASEDPFSPRHRNYQSLSARSPDDFEDEGPDEDDRDEEQLEVVEDLGGEAVLAEEQDEEGTLAGPGRGAAAVSGAAADGEAAFLGRATPLPCVPPSSVSKILIPGGGGKGKGEAAEAVFTESATPSSNAYMTRTDESPADMELPQQAEMAALQEEMKQKQEAIALLQSKMEAANNVGDDNTARIATLQAALVELQSQQLAWKHDNLSERLAALLKAAPQASLNTSAKDELRWQLEAMRGELTQLEADLSSKNTEAAKLSRALAGARANLGGSDSAAASHSRVPGSIQVKLDMDLGQLAGTGPEVHAQDAGRAKLPFPSIKAAASTSLAQTRSSKPQARKSSFDAGSVLTAGLVGAVKLVSGLFGLGGKPSRASDAHKKQIDKGQSSKEAAGKQDGKDS</sequence>
<evidence type="ECO:0000259" key="5">
    <source>
        <dbReference type="PROSITE" id="PS50800"/>
    </source>
</evidence>
<dbReference type="PROSITE" id="PS50800">
    <property type="entry name" value="SAP"/>
    <property type="match status" value="2"/>
</dbReference>
<dbReference type="InterPro" id="IPR036361">
    <property type="entry name" value="SAP_dom_sf"/>
</dbReference>
<comment type="caution">
    <text evidence="6">The sequence shown here is derived from an EMBL/GenBank/DDBJ whole genome shotgun (WGS) entry which is preliminary data.</text>
</comment>
<feature type="compositionally biased region" description="Polar residues" evidence="4">
    <location>
        <begin position="349"/>
        <end position="363"/>
    </location>
</feature>
<dbReference type="Proteomes" id="UP001491310">
    <property type="component" value="Unassembled WGS sequence"/>
</dbReference>
<dbReference type="Gene3D" id="1.10.720.30">
    <property type="entry name" value="SAP domain"/>
    <property type="match status" value="2"/>
</dbReference>
<feature type="domain" description="SAP" evidence="5">
    <location>
        <begin position="165"/>
        <end position="199"/>
    </location>
</feature>
<dbReference type="SMART" id="SM00513">
    <property type="entry name" value="SAP"/>
    <property type="match status" value="2"/>
</dbReference>
<comment type="similarity">
    <text evidence="2">Belongs to the SAP domain-containing ribonucleoprotein family.</text>
</comment>
<feature type="compositionally biased region" description="Acidic residues" evidence="4">
    <location>
        <begin position="331"/>
        <end position="347"/>
    </location>
</feature>
<feature type="compositionally biased region" description="Basic and acidic residues" evidence="4">
    <location>
        <begin position="787"/>
        <end position="814"/>
    </location>
</feature>
<reference evidence="6 7" key="1">
    <citation type="journal article" date="2024" name="Nat. Commun.">
        <title>Phylogenomics reveals the evolutionary origins of lichenization in chlorophyte algae.</title>
        <authorList>
            <person name="Puginier C."/>
            <person name="Libourel C."/>
            <person name="Otte J."/>
            <person name="Skaloud P."/>
            <person name="Haon M."/>
            <person name="Grisel S."/>
            <person name="Petersen M."/>
            <person name="Berrin J.G."/>
            <person name="Delaux P.M."/>
            <person name="Dal Grande F."/>
            <person name="Keller J."/>
        </authorList>
    </citation>
    <scope>NUCLEOTIDE SEQUENCE [LARGE SCALE GENOMIC DNA]</scope>
    <source>
        <strain evidence="6 7">SAG 216-7</strain>
    </source>
</reference>
<proteinExistence type="inferred from homology"/>
<gene>
    <name evidence="6" type="ORF">WJX75_003664</name>
</gene>
<feature type="region of interest" description="Disordered" evidence="4">
    <location>
        <begin position="321"/>
        <end position="486"/>
    </location>
</feature>
<feature type="coiled-coil region" evidence="3">
    <location>
        <begin position="643"/>
        <end position="677"/>
    </location>
</feature>
<evidence type="ECO:0000256" key="1">
    <source>
        <dbReference type="ARBA" id="ARBA00022553"/>
    </source>
</evidence>
<feature type="region of interest" description="Disordered" evidence="4">
    <location>
        <begin position="783"/>
        <end position="814"/>
    </location>
</feature>
<keyword evidence="7" id="KW-1185">Reference proteome</keyword>
<dbReference type="InterPro" id="IPR052240">
    <property type="entry name" value="SAP_domain_ribonucleoprotein"/>
</dbReference>
<feature type="region of interest" description="Disordered" evidence="4">
    <location>
        <begin position="1"/>
        <end position="21"/>
    </location>
</feature>
<protein>
    <recommendedName>
        <fullName evidence="5">SAP domain-containing protein</fullName>
    </recommendedName>
</protein>
<evidence type="ECO:0000256" key="3">
    <source>
        <dbReference type="SAM" id="Coils"/>
    </source>
</evidence>
<name>A0ABR2Z2I2_9CHLO</name>
<feature type="domain" description="SAP" evidence="5">
    <location>
        <begin position="75"/>
        <end position="109"/>
    </location>
</feature>
<accession>A0ABR2Z2I2</accession>
<dbReference type="EMBL" id="JALJOT010000001">
    <property type="protein sequence ID" value="KAK9918382.1"/>
    <property type="molecule type" value="Genomic_DNA"/>
</dbReference>
<feature type="coiled-coil region" evidence="3">
    <location>
        <begin position="565"/>
        <end position="592"/>
    </location>
</feature>
<evidence type="ECO:0000256" key="4">
    <source>
        <dbReference type="SAM" id="MobiDB-lite"/>
    </source>
</evidence>
<dbReference type="PANTHER" id="PTHR46551">
    <property type="entry name" value="SAP DOMAIN-CONTAINING RIBONUCLEOPROTEIN"/>
    <property type="match status" value="1"/>
</dbReference>
<evidence type="ECO:0000313" key="6">
    <source>
        <dbReference type="EMBL" id="KAK9918382.1"/>
    </source>
</evidence>
<keyword evidence="3" id="KW-0175">Coiled coil</keyword>
<feature type="compositionally biased region" description="Acidic residues" evidence="4">
    <location>
        <begin position="440"/>
        <end position="476"/>
    </location>
</feature>
<dbReference type="SUPFAM" id="SSF68906">
    <property type="entry name" value="SAP domain"/>
    <property type="match status" value="2"/>
</dbReference>
<dbReference type="PANTHER" id="PTHR46551:SF1">
    <property type="entry name" value="SAP DOMAIN-CONTAINING RIBONUCLEOPROTEIN"/>
    <property type="match status" value="1"/>
</dbReference>
<dbReference type="InterPro" id="IPR003034">
    <property type="entry name" value="SAP_dom"/>
</dbReference>
<keyword evidence="1" id="KW-0597">Phosphoprotein</keyword>